<dbReference type="AlphaFoldDB" id="A0AAV0CC89"/>
<keyword evidence="2" id="KW-1185">Reference proteome</keyword>
<evidence type="ECO:0000313" key="2">
    <source>
        <dbReference type="Proteomes" id="UP001152523"/>
    </source>
</evidence>
<protein>
    <submittedName>
        <fullName evidence="1">Uncharacterized protein</fullName>
    </submittedName>
</protein>
<name>A0AAV0CC89_9ASTE</name>
<accession>A0AAV0CC89</accession>
<comment type="caution">
    <text evidence="1">The sequence shown here is derived from an EMBL/GenBank/DDBJ whole genome shotgun (WGS) entry which is preliminary data.</text>
</comment>
<dbReference type="Proteomes" id="UP001152523">
    <property type="component" value="Unassembled WGS sequence"/>
</dbReference>
<sequence length="19" mass="2259">MDELRITRSVATRKRANQI</sequence>
<gene>
    <name evidence="1" type="ORF">CEPIT_LOCUS4839</name>
</gene>
<dbReference type="EMBL" id="CAMAPF010000025">
    <property type="protein sequence ID" value="CAH9073990.1"/>
    <property type="molecule type" value="Genomic_DNA"/>
</dbReference>
<proteinExistence type="predicted"/>
<evidence type="ECO:0000313" key="1">
    <source>
        <dbReference type="EMBL" id="CAH9073990.1"/>
    </source>
</evidence>
<reference evidence="1" key="1">
    <citation type="submission" date="2022-07" db="EMBL/GenBank/DDBJ databases">
        <authorList>
            <person name="Macas J."/>
            <person name="Novak P."/>
            <person name="Neumann P."/>
        </authorList>
    </citation>
    <scope>NUCLEOTIDE SEQUENCE</scope>
</reference>
<organism evidence="1 2">
    <name type="scientific">Cuscuta epithymum</name>
    <dbReference type="NCBI Taxonomy" id="186058"/>
    <lineage>
        <taxon>Eukaryota</taxon>
        <taxon>Viridiplantae</taxon>
        <taxon>Streptophyta</taxon>
        <taxon>Embryophyta</taxon>
        <taxon>Tracheophyta</taxon>
        <taxon>Spermatophyta</taxon>
        <taxon>Magnoliopsida</taxon>
        <taxon>eudicotyledons</taxon>
        <taxon>Gunneridae</taxon>
        <taxon>Pentapetalae</taxon>
        <taxon>asterids</taxon>
        <taxon>lamiids</taxon>
        <taxon>Solanales</taxon>
        <taxon>Convolvulaceae</taxon>
        <taxon>Cuscuteae</taxon>
        <taxon>Cuscuta</taxon>
        <taxon>Cuscuta subgen. Cuscuta</taxon>
    </lineage>
</organism>